<name>A0A939BMH9_9FIRM</name>
<dbReference type="Gene3D" id="3.30.450.20">
    <property type="entry name" value="PAS domain"/>
    <property type="match status" value="1"/>
</dbReference>
<keyword evidence="1" id="KW-0812">Transmembrane</keyword>
<dbReference type="EMBL" id="JAFBDQ010000005">
    <property type="protein sequence ID" value="MBM7556520.1"/>
    <property type="molecule type" value="Genomic_DNA"/>
</dbReference>
<accession>A0A939BMH9</accession>
<proteinExistence type="predicted"/>
<dbReference type="Proteomes" id="UP000774000">
    <property type="component" value="Unassembled WGS sequence"/>
</dbReference>
<evidence type="ECO:0000313" key="3">
    <source>
        <dbReference type="Proteomes" id="UP000774000"/>
    </source>
</evidence>
<keyword evidence="1" id="KW-0472">Membrane</keyword>
<feature type="transmembrane region" description="Helical" evidence="1">
    <location>
        <begin position="20"/>
        <end position="41"/>
    </location>
</feature>
<keyword evidence="1" id="KW-1133">Transmembrane helix</keyword>
<evidence type="ECO:0000256" key="1">
    <source>
        <dbReference type="SAM" id="Phobius"/>
    </source>
</evidence>
<keyword evidence="3" id="KW-1185">Reference proteome</keyword>
<protein>
    <submittedName>
        <fullName evidence="2">Uncharacterized protein</fullName>
    </submittedName>
</protein>
<reference evidence="2" key="1">
    <citation type="submission" date="2021-01" db="EMBL/GenBank/DDBJ databases">
        <title>Genomic Encyclopedia of Type Strains, Phase IV (KMG-IV): sequencing the most valuable type-strain genomes for metagenomic binning, comparative biology and taxonomic classification.</title>
        <authorList>
            <person name="Goeker M."/>
        </authorList>
    </citation>
    <scope>NUCLEOTIDE SEQUENCE</scope>
    <source>
        <strain evidence="2">DSM 23230</strain>
    </source>
</reference>
<dbReference type="AlphaFoldDB" id="A0A939BMH9"/>
<comment type="caution">
    <text evidence="2">The sequence shown here is derived from an EMBL/GenBank/DDBJ whole genome shotgun (WGS) entry which is preliminary data.</text>
</comment>
<sequence length="195" mass="22448">MLDDILKKVKANSLFHKILIVALFITITHSLILGLIHYFSFKDRLLNEAKKNLEIIAINTSSQIYEKTIRSLSYSQIKNLNDSEILDLNYQTLKNQLYFTQSKAVDLLEFDGTVYLLDSKGELILSGQPNPKIDPNYFQNNQVSNREDSEIATTQKISATGYFSYKKKGQEYIAAYSRINTFDWTIVIDGKKIKF</sequence>
<evidence type="ECO:0000313" key="2">
    <source>
        <dbReference type="EMBL" id="MBM7556520.1"/>
    </source>
</evidence>
<gene>
    <name evidence="2" type="ORF">JOC47_001363</name>
</gene>
<organism evidence="2 3">
    <name type="scientific">Halanaerobacter jeridensis</name>
    <dbReference type="NCBI Taxonomy" id="706427"/>
    <lineage>
        <taxon>Bacteria</taxon>
        <taxon>Bacillati</taxon>
        <taxon>Bacillota</taxon>
        <taxon>Clostridia</taxon>
        <taxon>Halanaerobiales</taxon>
        <taxon>Halobacteroidaceae</taxon>
        <taxon>Halanaerobacter</taxon>
    </lineage>
</organism>
<dbReference type="RefSeq" id="WP_204701291.1">
    <property type="nucleotide sequence ID" value="NZ_JAFBDQ010000005.1"/>
</dbReference>